<dbReference type="InterPro" id="IPR037154">
    <property type="entry name" value="YtpR-like_sf"/>
</dbReference>
<dbReference type="OrthoDB" id="9805455at2"/>
<dbReference type="InterPro" id="IPR012340">
    <property type="entry name" value="NA-bd_OB-fold"/>
</dbReference>
<dbReference type="SUPFAM" id="SSF50249">
    <property type="entry name" value="Nucleic acid-binding proteins"/>
    <property type="match status" value="1"/>
</dbReference>
<dbReference type="InterPro" id="IPR033714">
    <property type="entry name" value="tRNA_bind_bactPheRS"/>
</dbReference>
<dbReference type="Gene3D" id="2.40.50.140">
    <property type="entry name" value="Nucleic acid-binding proteins"/>
    <property type="match status" value="1"/>
</dbReference>
<dbReference type="Pfam" id="PF14794">
    <property type="entry name" value="DUF4479"/>
    <property type="match status" value="1"/>
</dbReference>
<dbReference type="CDD" id="cd02796">
    <property type="entry name" value="tRNA_bind_bactPheRS"/>
    <property type="match status" value="1"/>
</dbReference>
<dbReference type="Proteomes" id="UP000321893">
    <property type="component" value="Unassembled WGS sequence"/>
</dbReference>
<protein>
    <submittedName>
        <fullName evidence="1">tRNA-binding protein</fullName>
    </submittedName>
</protein>
<dbReference type="NCBIfam" id="NF045760">
    <property type="entry name" value="YtpR"/>
    <property type="match status" value="1"/>
</dbReference>
<proteinExistence type="predicted"/>
<dbReference type="Pfam" id="PF01588">
    <property type="entry name" value="tRNA_bind"/>
    <property type="match status" value="1"/>
</dbReference>
<organism evidence="1 2">
    <name type="scientific">Lentilactobacillus kefiri</name>
    <name type="common">Lactobacillus kefiri</name>
    <dbReference type="NCBI Taxonomy" id="33962"/>
    <lineage>
        <taxon>Bacteria</taxon>
        <taxon>Bacillati</taxon>
        <taxon>Bacillota</taxon>
        <taxon>Bacilli</taxon>
        <taxon>Lactobacillales</taxon>
        <taxon>Lactobacillaceae</taxon>
        <taxon>Lentilactobacillus</taxon>
    </lineage>
</organism>
<dbReference type="AlphaFoldDB" id="A0A511DVX8"/>
<dbReference type="PROSITE" id="PS50886">
    <property type="entry name" value="TRBD"/>
    <property type="match status" value="1"/>
</dbReference>
<dbReference type="EMBL" id="BJVK01000006">
    <property type="protein sequence ID" value="GEL27934.1"/>
    <property type="molecule type" value="Genomic_DNA"/>
</dbReference>
<evidence type="ECO:0000313" key="1">
    <source>
        <dbReference type="EMBL" id="GEL27934.1"/>
    </source>
</evidence>
<dbReference type="RefSeq" id="WP_054768954.1">
    <property type="nucleotide sequence ID" value="NZ_BJVK01000006.1"/>
</dbReference>
<keyword evidence="2" id="KW-1185">Reference proteome</keyword>
<dbReference type="InterPro" id="IPR027855">
    <property type="entry name" value="DUF4479"/>
</dbReference>
<dbReference type="STRING" id="1423764.FC95_GL000576"/>
<dbReference type="GeneID" id="71567931"/>
<dbReference type="Gene3D" id="3.30.1940.10">
    <property type="entry name" value="YtpR-like"/>
    <property type="match status" value="1"/>
</dbReference>
<reference evidence="1" key="1">
    <citation type="submission" date="2019-07" db="EMBL/GenBank/DDBJ databases">
        <title>Whole genome shotgun sequence of Lactobacillus kefiri NBRC 15888.</title>
        <authorList>
            <person name="Hosoyama A."/>
            <person name="Uohara A."/>
            <person name="Ohji S."/>
            <person name="Ichikawa N."/>
        </authorList>
    </citation>
    <scope>NUCLEOTIDE SEQUENCE [LARGE SCALE GENOMIC DNA]</scope>
    <source>
        <strain evidence="1">NBRC 15888</strain>
    </source>
</reference>
<accession>A0A511DVX8</accession>
<gene>
    <name evidence="1" type="ORF">LKE01_07540</name>
</gene>
<sequence>MLIASYNPKNTGDTMVLIMNPDAAAQDVTIHDHVARIFSTEDNQTLGYNFLKASEILPEIVKENGRVSLTQDQVAKLNQYLDGHGFSGDIVYDDAPKFVVGYVKSVEDHPHANHLQITKTDIGNGKDLQIVSGSPNMRENIKVVVALSGAMMPNGQIIWPGELHGVESDGMICSGRELHIPNAPQVPGALILPDDYQVGTAFDFQKAQHLFD</sequence>
<name>A0A511DVX8_LENKE</name>
<comment type="caution">
    <text evidence="1">The sequence shown here is derived from an EMBL/GenBank/DDBJ whole genome shotgun (WGS) entry which is preliminary data.</text>
</comment>
<dbReference type="GO" id="GO:0000049">
    <property type="term" value="F:tRNA binding"/>
    <property type="evidence" value="ECO:0007669"/>
    <property type="project" value="UniProtKB-UniRule"/>
</dbReference>
<evidence type="ECO:0000313" key="2">
    <source>
        <dbReference type="Proteomes" id="UP000321893"/>
    </source>
</evidence>
<dbReference type="InterPro" id="IPR002547">
    <property type="entry name" value="tRNA-bd_dom"/>
</dbReference>